<reference evidence="1 2" key="1">
    <citation type="journal article" date="2024" name="BMC Genomics">
        <title>De novo assembly and annotation of Popillia japonica's genome with initial clues to its potential as an invasive pest.</title>
        <authorList>
            <person name="Cucini C."/>
            <person name="Boschi S."/>
            <person name="Funari R."/>
            <person name="Cardaioli E."/>
            <person name="Iannotti N."/>
            <person name="Marturano G."/>
            <person name="Paoli F."/>
            <person name="Bruttini M."/>
            <person name="Carapelli A."/>
            <person name="Frati F."/>
            <person name="Nardi F."/>
        </authorList>
    </citation>
    <scope>NUCLEOTIDE SEQUENCE [LARGE SCALE GENOMIC DNA]</scope>
    <source>
        <strain evidence="1">DMR45628</strain>
    </source>
</reference>
<name>A0AAW1NBA4_POPJA</name>
<keyword evidence="2" id="KW-1185">Reference proteome</keyword>
<evidence type="ECO:0008006" key="3">
    <source>
        <dbReference type="Google" id="ProtNLM"/>
    </source>
</evidence>
<dbReference type="InterPro" id="IPR050951">
    <property type="entry name" value="Retrovirus_Pol_polyprotein"/>
</dbReference>
<proteinExistence type="predicted"/>
<comment type="caution">
    <text evidence="1">The sequence shown here is derived from an EMBL/GenBank/DDBJ whole genome shotgun (WGS) entry which is preliminary data.</text>
</comment>
<dbReference type="EMBL" id="JASPKY010000007">
    <property type="protein sequence ID" value="KAK9754420.1"/>
    <property type="molecule type" value="Genomic_DNA"/>
</dbReference>
<dbReference type="PANTHER" id="PTHR37984">
    <property type="entry name" value="PROTEIN CBG26694"/>
    <property type="match status" value="1"/>
</dbReference>
<evidence type="ECO:0000313" key="1">
    <source>
        <dbReference type="EMBL" id="KAK9754420.1"/>
    </source>
</evidence>
<dbReference type="PANTHER" id="PTHR37984:SF7">
    <property type="entry name" value="INTEGRASE CATALYTIC DOMAIN-CONTAINING PROTEIN"/>
    <property type="match status" value="1"/>
</dbReference>
<evidence type="ECO:0000313" key="2">
    <source>
        <dbReference type="Proteomes" id="UP001458880"/>
    </source>
</evidence>
<protein>
    <recommendedName>
        <fullName evidence="3">Integrase zinc-binding domain-containing protein</fullName>
    </recommendedName>
</protein>
<accession>A0AAW1NBA4</accession>
<sequence>MTGITTEKYGITHDDGRNFDNWKCRMEQILDQYEVKQCIQKKERSRMLLTPYLVIQANLSHNTSYIDGKKAIVHSLLFATLWRIQELKKATQQDETLQKIVTYLNTGWPSYKKYTKDDTTHTKVFHRANTIQKTVLFWPGTLKDIENFISKCIVCQQYSKSNREQSLKPHQTLKDIENFISKCIVCQQYSKSNREQSLKPHQIAELPRNKIGVDSATIKNKDYLVNDIMSKPAKAIIEVLEKY</sequence>
<gene>
    <name evidence="1" type="ORF">QE152_g1214</name>
</gene>
<organism evidence="1 2">
    <name type="scientific">Popillia japonica</name>
    <name type="common">Japanese beetle</name>
    <dbReference type="NCBI Taxonomy" id="7064"/>
    <lineage>
        <taxon>Eukaryota</taxon>
        <taxon>Metazoa</taxon>
        <taxon>Ecdysozoa</taxon>
        <taxon>Arthropoda</taxon>
        <taxon>Hexapoda</taxon>
        <taxon>Insecta</taxon>
        <taxon>Pterygota</taxon>
        <taxon>Neoptera</taxon>
        <taxon>Endopterygota</taxon>
        <taxon>Coleoptera</taxon>
        <taxon>Polyphaga</taxon>
        <taxon>Scarabaeiformia</taxon>
        <taxon>Scarabaeidae</taxon>
        <taxon>Rutelinae</taxon>
        <taxon>Popillia</taxon>
    </lineage>
</organism>
<dbReference type="AlphaFoldDB" id="A0AAW1NBA4"/>
<dbReference type="Proteomes" id="UP001458880">
    <property type="component" value="Unassembled WGS sequence"/>
</dbReference>